<gene>
    <name evidence="1" type="ORF">RGD00_17685</name>
</gene>
<comment type="caution">
    <text evidence="1">The sequence shown here is derived from an EMBL/GenBank/DDBJ whole genome shotgun (WGS) entry which is preliminary data.</text>
</comment>
<proteinExistence type="predicted"/>
<dbReference type="Proteomes" id="UP001247754">
    <property type="component" value="Unassembled WGS sequence"/>
</dbReference>
<organism evidence="1 2">
    <name type="scientific">Ruixingdingia sedimenti</name>
    <dbReference type="NCBI Taxonomy" id="3073604"/>
    <lineage>
        <taxon>Bacteria</taxon>
        <taxon>Pseudomonadati</taxon>
        <taxon>Pseudomonadota</taxon>
        <taxon>Alphaproteobacteria</taxon>
        <taxon>Rhodobacterales</taxon>
        <taxon>Paracoccaceae</taxon>
        <taxon>Ruixingdingia</taxon>
    </lineage>
</organism>
<evidence type="ECO:0000313" key="1">
    <source>
        <dbReference type="EMBL" id="MDR5654447.1"/>
    </source>
</evidence>
<dbReference type="EMBL" id="JAVKPH010000026">
    <property type="protein sequence ID" value="MDR5654447.1"/>
    <property type="molecule type" value="Genomic_DNA"/>
</dbReference>
<sequence length="59" mass="6231">MDMLRSLSGKVLWQRPAGGVLEINAVPFGCGTDILSINFASIRRKRIDAAAGVATKNSG</sequence>
<protein>
    <submittedName>
        <fullName evidence="1">Uncharacterized protein</fullName>
    </submittedName>
</protein>
<name>A0ABU1FC17_9RHOB</name>
<reference evidence="1 2" key="1">
    <citation type="submission" date="2023-09" db="EMBL/GenBank/DDBJ databases">
        <title>Xinfangfangia sedmenti sp. nov., isolated the sedment.</title>
        <authorList>
            <person name="Xu L."/>
        </authorList>
    </citation>
    <scope>NUCLEOTIDE SEQUENCE [LARGE SCALE GENOMIC DNA]</scope>
    <source>
        <strain evidence="1 2">LG-4</strain>
    </source>
</reference>
<dbReference type="RefSeq" id="WP_310458604.1">
    <property type="nucleotide sequence ID" value="NZ_JAVKPH010000026.1"/>
</dbReference>
<evidence type="ECO:0000313" key="2">
    <source>
        <dbReference type="Proteomes" id="UP001247754"/>
    </source>
</evidence>
<accession>A0ABU1FC17</accession>
<keyword evidence="2" id="KW-1185">Reference proteome</keyword>